<evidence type="ECO:0000313" key="1">
    <source>
        <dbReference type="EMBL" id="KAJ1366685.1"/>
    </source>
</evidence>
<dbReference type="Proteomes" id="UP001196413">
    <property type="component" value="Unassembled WGS sequence"/>
</dbReference>
<accession>A0AAD5QZ99</accession>
<evidence type="ECO:0000313" key="2">
    <source>
        <dbReference type="Proteomes" id="UP001196413"/>
    </source>
</evidence>
<proteinExistence type="predicted"/>
<sequence length="67" mass="7730">MAVSDIYANLLLVEEKELISNPERWFYKLTQNKNRSIEEEMARIYLHGAEDLDNVFLPGPICRSGST</sequence>
<dbReference type="AlphaFoldDB" id="A0AAD5QZ99"/>
<protein>
    <submittedName>
        <fullName evidence="1">Uncharacterized protein</fullName>
    </submittedName>
</protein>
<reference evidence="1" key="1">
    <citation type="submission" date="2021-06" db="EMBL/GenBank/DDBJ databases">
        <title>Parelaphostrongylus tenuis whole genome reference sequence.</title>
        <authorList>
            <person name="Garwood T.J."/>
            <person name="Larsen P.A."/>
            <person name="Fountain-Jones N.M."/>
            <person name="Garbe J.R."/>
            <person name="Macchietto M.G."/>
            <person name="Kania S.A."/>
            <person name="Gerhold R.W."/>
            <person name="Richards J.E."/>
            <person name="Wolf T.M."/>
        </authorList>
    </citation>
    <scope>NUCLEOTIDE SEQUENCE</scope>
    <source>
        <strain evidence="1">MNPRO001-30</strain>
        <tissue evidence="1">Meninges</tissue>
    </source>
</reference>
<comment type="caution">
    <text evidence="1">The sequence shown here is derived from an EMBL/GenBank/DDBJ whole genome shotgun (WGS) entry which is preliminary data.</text>
</comment>
<gene>
    <name evidence="1" type="ORF">KIN20_027426</name>
</gene>
<organism evidence="1 2">
    <name type="scientific">Parelaphostrongylus tenuis</name>
    <name type="common">Meningeal worm</name>
    <dbReference type="NCBI Taxonomy" id="148309"/>
    <lineage>
        <taxon>Eukaryota</taxon>
        <taxon>Metazoa</taxon>
        <taxon>Ecdysozoa</taxon>
        <taxon>Nematoda</taxon>
        <taxon>Chromadorea</taxon>
        <taxon>Rhabditida</taxon>
        <taxon>Rhabditina</taxon>
        <taxon>Rhabditomorpha</taxon>
        <taxon>Strongyloidea</taxon>
        <taxon>Metastrongylidae</taxon>
        <taxon>Parelaphostrongylus</taxon>
    </lineage>
</organism>
<name>A0AAD5QZ99_PARTN</name>
<dbReference type="EMBL" id="JAHQIW010005645">
    <property type="protein sequence ID" value="KAJ1366685.1"/>
    <property type="molecule type" value="Genomic_DNA"/>
</dbReference>
<keyword evidence="2" id="KW-1185">Reference proteome</keyword>